<evidence type="ECO:0000313" key="5">
    <source>
        <dbReference type="Proteomes" id="UP000199207"/>
    </source>
</evidence>
<dbReference type="PROSITE" id="PS50975">
    <property type="entry name" value="ATP_GRASP"/>
    <property type="match status" value="1"/>
</dbReference>
<feature type="domain" description="ATP-grasp" evidence="3">
    <location>
        <begin position="158"/>
        <end position="352"/>
    </location>
</feature>
<evidence type="ECO:0000259" key="3">
    <source>
        <dbReference type="PROSITE" id="PS50975"/>
    </source>
</evidence>
<dbReference type="Gene3D" id="3.30.470.20">
    <property type="entry name" value="ATP-grasp fold, B domain"/>
    <property type="match status" value="1"/>
</dbReference>
<dbReference type="AlphaFoldDB" id="A0A1I1QWE2"/>
<keyword evidence="1" id="KW-0547">Nucleotide-binding</keyword>
<gene>
    <name evidence="4" type="ORF">SAMN05421773_111194</name>
</gene>
<dbReference type="EMBL" id="FOLM01000011">
    <property type="protein sequence ID" value="SFD23593.1"/>
    <property type="molecule type" value="Genomic_DNA"/>
</dbReference>
<sequence length="430" mass="45612">MPPIDAPAVSGPARPSVRPAAGQFDTDVPALLLRLDRNPFHHGSLGAVRSLGRAGIEVHAFTEGPRTPLARSRHLHRAHPMPPAATEAAAGDGAVAAVVARALERAARRIGRPPVLIAMDDRAALTAARLAGELRARFLLPGPAPETVAALADKAALARLCRDAGIPHPRTVAPDSVAGAVAAVRDLGLPLVAKWDRPWLLPPGGALRSTTLVRDMAQLRRLYAATPRAGGATLLLQRYLPGPGEDWFFHGCFAADGRLLLGGTGRKELSWPPSAGLTAVGRWHAEPEVARAAARLARGLRYHGVLDLDFRRDARTGAFHLLDANPRPGAQFRLFTDRQGTDVVRALHLDLTGRAVPEPRPAPGRVFVAENYGLLSALRVLPALPALPALRGGAELETAWFAADDPRPLLAMAGGWLRRAAGKALDRARG</sequence>
<evidence type="ECO:0000313" key="4">
    <source>
        <dbReference type="EMBL" id="SFD23593.1"/>
    </source>
</evidence>
<dbReference type="InterPro" id="IPR011761">
    <property type="entry name" value="ATP-grasp"/>
</dbReference>
<organism evidence="4 5">
    <name type="scientific">Streptomyces aidingensis</name>
    <dbReference type="NCBI Taxonomy" id="910347"/>
    <lineage>
        <taxon>Bacteria</taxon>
        <taxon>Bacillati</taxon>
        <taxon>Actinomycetota</taxon>
        <taxon>Actinomycetes</taxon>
        <taxon>Kitasatosporales</taxon>
        <taxon>Streptomycetaceae</taxon>
        <taxon>Streptomyces</taxon>
    </lineage>
</organism>
<name>A0A1I1QWE2_9ACTN</name>
<reference evidence="4 5" key="1">
    <citation type="submission" date="2016-10" db="EMBL/GenBank/DDBJ databases">
        <authorList>
            <person name="de Groot N.N."/>
        </authorList>
    </citation>
    <scope>NUCLEOTIDE SEQUENCE [LARGE SCALE GENOMIC DNA]</scope>
    <source>
        <strain evidence="4 5">CGMCC 4.5739</strain>
    </source>
</reference>
<dbReference type="Gene3D" id="3.30.1490.20">
    <property type="entry name" value="ATP-grasp fold, A domain"/>
    <property type="match status" value="1"/>
</dbReference>
<keyword evidence="5" id="KW-1185">Reference proteome</keyword>
<dbReference type="Proteomes" id="UP000199207">
    <property type="component" value="Unassembled WGS sequence"/>
</dbReference>
<dbReference type="SUPFAM" id="SSF56059">
    <property type="entry name" value="Glutathione synthetase ATP-binding domain-like"/>
    <property type="match status" value="1"/>
</dbReference>
<accession>A0A1I1QWE2</accession>
<dbReference type="GO" id="GO:0046872">
    <property type="term" value="F:metal ion binding"/>
    <property type="evidence" value="ECO:0007669"/>
    <property type="project" value="InterPro"/>
</dbReference>
<protein>
    <recommendedName>
        <fullName evidence="3">ATP-grasp domain-containing protein</fullName>
    </recommendedName>
</protein>
<evidence type="ECO:0000256" key="2">
    <source>
        <dbReference type="SAM" id="MobiDB-lite"/>
    </source>
</evidence>
<keyword evidence="1" id="KW-0067">ATP-binding</keyword>
<dbReference type="GO" id="GO:0005524">
    <property type="term" value="F:ATP binding"/>
    <property type="evidence" value="ECO:0007669"/>
    <property type="project" value="UniProtKB-UniRule"/>
</dbReference>
<dbReference type="InterPro" id="IPR013815">
    <property type="entry name" value="ATP_grasp_subdomain_1"/>
</dbReference>
<feature type="region of interest" description="Disordered" evidence="2">
    <location>
        <begin position="1"/>
        <end position="22"/>
    </location>
</feature>
<evidence type="ECO:0000256" key="1">
    <source>
        <dbReference type="PROSITE-ProRule" id="PRU00409"/>
    </source>
</evidence>
<proteinExistence type="predicted"/>
<dbReference type="STRING" id="910347.SAMN05421773_111194"/>
<dbReference type="RefSeq" id="WP_245834295.1">
    <property type="nucleotide sequence ID" value="NZ_FOLM01000011.1"/>
</dbReference>